<feature type="region of interest" description="Disordered" evidence="1">
    <location>
        <begin position="171"/>
        <end position="192"/>
    </location>
</feature>
<dbReference type="AlphaFoldDB" id="A0A550CU81"/>
<evidence type="ECO:0000256" key="1">
    <source>
        <dbReference type="SAM" id="MobiDB-lite"/>
    </source>
</evidence>
<proteinExistence type="predicted"/>
<protein>
    <submittedName>
        <fullName evidence="3">Uncharacterized protein</fullName>
    </submittedName>
</protein>
<dbReference type="EMBL" id="VDMD01000002">
    <property type="protein sequence ID" value="TRM68348.1"/>
    <property type="molecule type" value="Genomic_DNA"/>
</dbReference>
<gene>
    <name evidence="3" type="ORF">BD626DRAFT_394532</name>
</gene>
<keyword evidence="2" id="KW-0732">Signal</keyword>
<keyword evidence="4" id="KW-1185">Reference proteome</keyword>
<evidence type="ECO:0000313" key="4">
    <source>
        <dbReference type="Proteomes" id="UP000320762"/>
    </source>
</evidence>
<feature type="chain" id="PRO_5021792144" evidence="2">
    <location>
        <begin position="23"/>
        <end position="448"/>
    </location>
</feature>
<name>A0A550CU81_9AGAR</name>
<reference evidence="3 4" key="1">
    <citation type="journal article" date="2019" name="New Phytol.">
        <title>Comparative genomics reveals unique wood-decay strategies and fruiting body development in the Schizophyllaceae.</title>
        <authorList>
            <person name="Almasi E."/>
            <person name="Sahu N."/>
            <person name="Krizsan K."/>
            <person name="Balint B."/>
            <person name="Kovacs G.M."/>
            <person name="Kiss B."/>
            <person name="Cseklye J."/>
            <person name="Drula E."/>
            <person name="Henrissat B."/>
            <person name="Nagy I."/>
            <person name="Chovatia M."/>
            <person name="Adam C."/>
            <person name="LaButti K."/>
            <person name="Lipzen A."/>
            <person name="Riley R."/>
            <person name="Grigoriev I.V."/>
            <person name="Nagy L.G."/>
        </authorList>
    </citation>
    <scope>NUCLEOTIDE SEQUENCE [LARGE SCALE GENOMIC DNA]</scope>
    <source>
        <strain evidence="3 4">NL-1724</strain>
    </source>
</reference>
<dbReference type="STRING" id="97359.A0A550CU81"/>
<dbReference type="Proteomes" id="UP000320762">
    <property type="component" value="Unassembled WGS sequence"/>
</dbReference>
<accession>A0A550CU81</accession>
<dbReference type="OrthoDB" id="2507450at2759"/>
<comment type="caution">
    <text evidence="3">The sequence shown here is derived from an EMBL/GenBank/DDBJ whole genome shotgun (WGS) entry which is preliminary data.</text>
</comment>
<evidence type="ECO:0000256" key="2">
    <source>
        <dbReference type="SAM" id="SignalP"/>
    </source>
</evidence>
<feature type="compositionally biased region" description="Polar residues" evidence="1">
    <location>
        <begin position="171"/>
        <end position="187"/>
    </location>
</feature>
<feature type="signal peptide" evidence="2">
    <location>
        <begin position="1"/>
        <end position="22"/>
    </location>
</feature>
<sequence length="448" mass="46502">MRSTILLTAALSLVSGPSMVMGRMRWFERDDKPVFLHPRRFGQEQPAVIQKLASACDGAVCGVLSGQAVSPLLAAQGECTQQDMADAIIDASRQFDEATQTNMIAIAQEYRQVEKNTPPDFTTNPPTNRNSVYCQKAPANAELAGLVQAQDPANDPELFFDPATKATVNLGDQANTTPFDDASSSATRQKRSTKVVARADSVGTFGSCTKPEITFGTGFDGRTESSFRTGNRLSYDRGSALNIDTVTTFICDALQNTCGADATAIANCAKGAAAAKKAATGTGAQADAFNAVFGLDTNFSALNAVPVSGSATNAAAAAVSTTKAASSAATAGSTSGTDFGTCSTPQIEFGQGFDGRRETSFQPVDKNSFNHGSAQAIDIISQFVCDQLTNSCKANQAAKDLCQQARTAADGAAAKTGAQADAFNAVMGISTNFASVGVFDDQGRPVSS</sequence>
<organism evidence="3 4">
    <name type="scientific">Schizophyllum amplum</name>
    <dbReference type="NCBI Taxonomy" id="97359"/>
    <lineage>
        <taxon>Eukaryota</taxon>
        <taxon>Fungi</taxon>
        <taxon>Dikarya</taxon>
        <taxon>Basidiomycota</taxon>
        <taxon>Agaricomycotina</taxon>
        <taxon>Agaricomycetes</taxon>
        <taxon>Agaricomycetidae</taxon>
        <taxon>Agaricales</taxon>
        <taxon>Schizophyllaceae</taxon>
        <taxon>Schizophyllum</taxon>
    </lineage>
</organism>
<evidence type="ECO:0000313" key="3">
    <source>
        <dbReference type="EMBL" id="TRM68348.1"/>
    </source>
</evidence>